<dbReference type="EMBL" id="AMGX01000009">
    <property type="protein sequence ID" value="EXJ70505.1"/>
    <property type="molecule type" value="Genomic_DNA"/>
</dbReference>
<evidence type="ECO:0000256" key="1">
    <source>
        <dbReference type="SAM" id="Phobius"/>
    </source>
</evidence>
<dbReference type="AlphaFoldDB" id="W9WZL0"/>
<evidence type="ECO:0000313" key="2">
    <source>
        <dbReference type="EMBL" id="EXJ70505.1"/>
    </source>
</evidence>
<keyword evidence="3" id="KW-1185">Reference proteome</keyword>
<reference evidence="2 3" key="1">
    <citation type="submission" date="2013-03" db="EMBL/GenBank/DDBJ databases">
        <title>The Genome Sequence of Cladophialophora psammophila CBS 110553.</title>
        <authorList>
            <consortium name="The Broad Institute Genomics Platform"/>
            <person name="Cuomo C."/>
            <person name="de Hoog S."/>
            <person name="Gorbushina A."/>
            <person name="Walker B."/>
            <person name="Young S.K."/>
            <person name="Zeng Q."/>
            <person name="Gargeya S."/>
            <person name="Fitzgerald M."/>
            <person name="Haas B."/>
            <person name="Abouelleil A."/>
            <person name="Allen A.W."/>
            <person name="Alvarado L."/>
            <person name="Arachchi H.M."/>
            <person name="Berlin A.M."/>
            <person name="Chapman S.B."/>
            <person name="Gainer-Dewar J."/>
            <person name="Goldberg J."/>
            <person name="Griggs A."/>
            <person name="Gujja S."/>
            <person name="Hansen M."/>
            <person name="Howarth C."/>
            <person name="Imamovic A."/>
            <person name="Ireland A."/>
            <person name="Larimer J."/>
            <person name="McCowan C."/>
            <person name="Murphy C."/>
            <person name="Pearson M."/>
            <person name="Poon T.W."/>
            <person name="Priest M."/>
            <person name="Roberts A."/>
            <person name="Saif S."/>
            <person name="Shea T."/>
            <person name="Sisk P."/>
            <person name="Sykes S."/>
            <person name="Wortman J."/>
            <person name="Nusbaum C."/>
            <person name="Birren B."/>
        </authorList>
    </citation>
    <scope>NUCLEOTIDE SEQUENCE [LARGE SCALE GENOMIC DNA]</scope>
    <source>
        <strain evidence="2 3">CBS 110553</strain>
    </source>
</reference>
<gene>
    <name evidence="2" type="ORF">A1O5_06574</name>
</gene>
<evidence type="ECO:0000313" key="3">
    <source>
        <dbReference type="Proteomes" id="UP000019471"/>
    </source>
</evidence>
<protein>
    <submittedName>
        <fullName evidence="2">Uncharacterized protein</fullName>
    </submittedName>
</protein>
<comment type="caution">
    <text evidence="2">The sequence shown here is derived from an EMBL/GenBank/DDBJ whole genome shotgun (WGS) entry which is preliminary data.</text>
</comment>
<dbReference type="OrthoDB" id="4158933at2759"/>
<organism evidence="2 3">
    <name type="scientific">Cladophialophora psammophila CBS 110553</name>
    <dbReference type="NCBI Taxonomy" id="1182543"/>
    <lineage>
        <taxon>Eukaryota</taxon>
        <taxon>Fungi</taxon>
        <taxon>Dikarya</taxon>
        <taxon>Ascomycota</taxon>
        <taxon>Pezizomycotina</taxon>
        <taxon>Eurotiomycetes</taxon>
        <taxon>Chaetothyriomycetidae</taxon>
        <taxon>Chaetothyriales</taxon>
        <taxon>Herpotrichiellaceae</taxon>
        <taxon>Cladophialophora</taxon>
    </lineage>
</organism>
<dbReference type="eggNOG" id="ENOG502R4XB">
    <property type="taxonomic scope" value="Eukaryota"/>
</dbReference>
<dbReference type="STRING" id="1182543.W9WZL0"/>
<dbReference type="HOGENOM" id="CLU_075103_0_0_1"/>
<name>W9WZL0_9EURO</name>
<keyword evidence="1" id="KW-0812">Transmembrane</keyword>
<feature type="transmembrane region" description="Helical" evidence="1">
    <location>
        <begin position="140"/>
        <end position="161"/>
    </location>
</feature>
<dbReference type="RefSeq" id="XP_007745357.1">
    <property type="nucleotide sequence ID" value="XM_007747167.1"/>
</dbReference>
<keyword evidence="1" id="KW-1133">Transmembrane helix</keyword>
<proteinExistence type="predicted"/>
<sequence length="220" mass="23666">MSFTTQIITDTTTTAVIISPTLISDITTTVTSHLSTTLFATFGQTVTIHSPSSLSTTTVIVPATKYTPVTRATTQTSTITLTELDIYLQDDGGSIYSTWIIPFSGSPLPDPTHTQDAGQIVYVVNPDDGGWDHWRTGEKVGMIVGIVLGAILFFGILFWCVRKKGQGKWWFAHVWPHSTTVAPAVDAGGPSFVQPPMVNGPIVPYQYGHGYGYGVGLSGR</sequence>
<dbReference type="GeneID" id="19191284"/>
<accession>W9WZL0</accession>
<dbReference type="Proteomes" id="UP000019471">
    <property type="component" value="Unassembled WGS sequence"/>
</dbReference>
<keyword evidence="1" id="KW-0472">Membrane</keyword>